<evidence type="ECO:0000313" key="4">
    <source>
        <dbReference type="EMBL" id="RBP48517.1"/>
    </source>
</evidence>
<gene>
    <name evidence="4" type="ORF">DFR28_1062</name>
</gene>
<feature type="region of interest" description="Disordered" evidence="2">
    <location>
        <begin position="1556"/>
        <end position="1600"/>
    </location>
</feature>
<dbReference type="Pfam" id="PF05593">
    <property type="entry name" value="RHS_repeat"/>
    <property type="match status" value="7"/>
</dbReference>
<evidence type="ECO:0000259" key="3">
    <source>
        <dbReference type="Pfam" id="PF25023"/>
    </source>
</evidence>
<feature type="compositionally biased region" description="Basic and acidic residues" evidence="2">
    <location>
        <begin position="3202"/>
        <end position="3238"/>
    </location>
</feature>
<dbReference type="InterPro" id="IPR036844">
    <property type="entry name" value="Hint_dom_sf"/>
</dbReference>
<evidence type="ECO:0000256" key="1">
    <source>
        <dbReference type="ARBA" id="ARBA00022737"/>
    </source>
</evidence>
<dbReference type="NCBIfam" id="TIGR03696">
    <property type="entry name" value="Rhs_assc_core"/>
    <property type="match status" value="1"/>
</dbReference>
<dbReference type="InterPro" id="IPR050708">
    <property type="entry name" value="T6SS_VgrG/RHS"/>
</dbReference>
<dbReference type="OrthoDB" id="6740080at2"/>
<name>A0A395JL98_9GAMM</name>
<feature type="domain" description="Teneurin-like YD-shell" evidence="3">
    <location>
        <begin position="1558"/>
        <end position="1724"/>
    </location>
</feature>
<dbReference type="CDD" id="cd12871">
    <property type="entry name" value="Bacuni_01323_like"/>
    <property type="match status" value="1"/>
</dbReference>
<feature type="compositionally biased region" description="Basic and acidic residues" evidence="2">
    <location>
        <begin position="2934"/>
        <end position="2944"/>
    </location>
</feature>
<dbReference type="InterPro" id="IPR006530">
    <property type="entry name" value="YD"/>
</dbReference>
<accession>A0A395JL98</accession>
<dbReference type="PANTHER" id="PTHR32305:SF17">
    <property type="entry name" value="TRNA NUCLEASE WAPA"/>
    <property type="match status" value="1"/>
</dbReference>
<feature type="domain" description="Teneurin-like YD-shell" evidence="3">
    <location>
        <begin position="2400"/>
        <end position="2478"/>
    </location>
</feature>
<dbReference type="InParanoid" id="A0A395JL98"/>
<dbReference type="EMBL" id="QNRT01000006">
    <property type="protein sequence ID" value="RBP48517.1"/>
    <property type="molecule type" value="Genomic_DNA"/>
</dbReference>
<feature type="compositionally biased region" description="Polar residues" evidence="2">
    <location>
        <begin position="1556"/>
        <end position="1591"/>
    </location>
</feature>
<dbReference type="Gene3D" id="2.180.10.10">
    <property type="entry name" value="RHS repeat-associated core"/>
    <property type="match status" value="7"/>
</dbReference>
<feature type="region of interest" description="Disordered" evidence="2">
    <location>
        <begin position="3162"/>
        <end position="3240"/>
    </location>
</feature>
<organism evidence="4 5">
    <name type="scientific">Arenicella xantha</name>
    <dbReference type="NCBI Taxonomy" id="644221"/>
    <lineage>
        <taxon>Bacteria</taxon>
        <taxon>Pseudomonadati</taxon>
        <taxon>Pseudomonadota</taxon>
        <taxon>Gammaproteobacteria</taxon>
        <taxon>Arenicellales</taxon>
        <taxon>Arenicellaceae</taxon>
        <taxon>Arenicella</taxon>
    </lineage>
</organism>
<sequence length="3285" mass="367427">MTRRILMKSSPLFALITRCQMRQSLQVCVLIALSIIVNALLPDVARAIGPPVYVGLNPNADFKVGRVMSRSLVIDPATGLPILVEFGSDGNEIRVVDLPTSTPSELSIIPANEYRVYRQQLEDFKQNYRETLAKGAELMSRREYEQGRFLKADNLTTIVPQPLPEGINSVFVRSQANRTQSGVSAYESLVLIAFGLDLTQDFSVSESHKSLIVNREGQILDASNETFGYRVGFYGNPNEPQDVSATGLVSQEDTVFGPVPFTRVFVDQFAYSGGAAITDDNGQYSFIFTMPPCPVGGFSYTTDVWAELRYRNFLPTGSPSIPYYLRSPGYSYCYAALVPPLLASSVQATLVGYATPVVQHNLYADIMFVTGLISLRNPNGEEVEIGETTYTAFEEDADRVLPTFYDFNGDGRSDFAQTGRIMLCTEVRDDDEVSDLPPEEIDAFLSDGVTTDAVDNTPGAYLDGFSCVDKHPELPFDPEEGGPWQGVFFDGAQDDSRDFPDLVRIPDHQMRNEAIGVLKSISQEDMRNTDILFFREATGQLILERRGLKQEEAEYRPAIEYNEDANKVAYRVMLRGPDDSVLNIGGGVDRRQSYEEWATEYQLTEPFQTRESDQPRPGEFIKIVAINRATGYTGTARVQLTSAATNGLTAGMLDVEVPPITLMPPNLKVWAERKFEVEAGLTAGEERQNTIGNEGGALNSDTTVTIFTEWLDESGRPLPDELGLDDGAQYGLTGRLAKVVGENQLRAAALADDLAEFPIAPGQNTQVLRIRSGGQSSATDHFYVHVIGKPKDQECVSDSSCPSFSLLSDAPDLEGRPALLTPFWTPLWNEQKSWIDYRNYRAIVSDYTIDTAEEYENKPVKPLPAYAWQIRPEYQFTQFEFTLDEVNREFIDDEEQPAVVDIIRSPDPVIASTDDLIEHFYSLISASADRLAPIDGEQQLILSLGGSEQLVTINANGSITFDNLDALDQLVPEDFLNIRLYTNNDEGNTLWEFQFEEASNAPFSRTISIATFNSTETSTASIEDITDSFLKLPFYLQEKSTVSIDVLDENLGSLGSLVTSSDFSSGAYGFIVTYEDLNEFIEPEETYYIAVNKEGVFSGEQSRKLFTGRLAERVDSEVLGQIIEHDTLIQRGSLTLRREDIKLSGVGPQLDFIRSYSNEQQLTNADSPMGPGWNHNHNIYLKILSQSDADGLYGNNLPLWIKDFRVGEQPVITPLDEFPDPVQIPQLVTVSNGGMFIFREGRWRPSRGFHGSLNFVGGRYQYVSKDGTQYNFQSEVSSEIDERFLVESIVDRNGNAMNYEYESYNQRKLVSKVTDASARTLEFTYDYSDNAKDYRLTQVESPETDIRLEFEYSTVVAASGDPDAGNQRPAVVALTGFERSNFSEAYTYLKVPEDKVPNLTSATDAVGNTTSYGYMSASQAPAGLLEFAKGTQPTDIVAHVGYPGGTGTAEFEYLFGNGNQRRVTDLNGNSTLYTLNEFGNPNIIEEPLGKRTEMVWTIDRGEDDVQMIEMTDALGRLFTYSHDEQGNVTQQTDAIGTVSQTWNVEFSLPLIRTDRNGNSTENSYDDNGNLAYSTDAEGNTTRHTYSSQGLRRTTLHPGNGGVTEYDYDQYGNVKSISFPAGSHYAYTNDSRGNKLREKDANGHSTVYDYDDLDRVTRVDHPDGFSNSYTYDDKGNKITETDKLGLTLTYSYDSRDRVENVTRSFGGGSQQFSYDNESNLLTETDWKGQETKHTYDALYRLRTTRNRMGDTMTMDYDLLNNLVASTDYRQLKTSYEYDTGNRRIREENPAGDEARTSYDKENNIITQTDFEGRVTTFDYDKRYLKVEQINALEGVAKWTYDARGNNDSYTDEAGRVTKYGFDRQNRMISERDARGFYTRVVYDGNGNKTSITDRRGSVIEHTYDEVNRVEETKDADGFLWKYEYDANGNKTLSVDGNGSETAYTYDNLNRLLSETTPVDGSITHTYDANNNLLTTNDAVGTIYLKEYDALDRLITEEEAHLSPIARSQVTTYDPNGNVLTVKNFRGFTTTYVYDDLNRIETVTDARDQLTSYTYDRVGNKLSVKDRRGNTTAYDYDALNRLIKTTDALEQTLESTYDPVGNALTITDKRGTVTTNTYDPLNRLLTSTKPDGNGVDVRIVKNEYDREGNIDAITDANGNRAKYAYNGRNLQITVTNPDNTEVTTTYDGVGNKLTITDEAGQTITNTYDLANRLETSTNDEGETTKFDYDLNNNKTKTTLPEGNYMEFEFDLLNRVTRIYDGERNVTNYTYDGNDNQLTHRDANGNLVTYVYDELDRRTEHRQPNNIVTTFNYDAEGNMERRTDPNGRVFTYGFDKINRQVSATFPPATSPYMQLQSVITDYDGNNNPVKTTENKINNRDGSSVADISEREFDLLDRQTKDTQRGHVIEYSYDPNGNRKQVSSAGGSTTYAYDSRNRLITATTGNGESRYTYTADSKQARVEYPNGTITRYEYDDADRMLEAINERQVSGNVTELISSFMYTYDDNSNRVTQTETQNGFATSKVQTTVYDYDNADRMTGYAITDQDSGDVQAFDYTFDANYNRKTEVERTIVNGTTTVVKDRTSSYDENNRLTTIVDNLDPDNKSIDYTYDNNGNTLTKTDNTQVAPEFTSFRYDSRNQLSQAIRGPPTAEESQGLYDYNAIGMRVRHLDSERGDIEYIYDGKSVLEERVLGNNALLAHYRYTDRLISLNTATDEQYYHYSALRTTANLTNTSGATQVSYRTDVWGHITAQQGSSPNRQVFTGQEHDQNTGLIYFGARYYDPDTARFINEDTYLGEGNTPPSLHRYLYAYGNPTVYIDLHGYLSEEDLANASRDAYDNGDIMGGISLSLFQGGFVIVDFISGGSLTSHDEALDEGFEGTDALFRAAEKQAVVIEQWGKDRVAEGLVEGSAKAVCGVVRVCKGAGRLIERGVDKVSDWRKKPDAHDTKVNQTVSNNRTDAQPDKHVTQESPPGPSNGTNQNTPNNSNSAQTCPCCFAGATLVATKSGLKPISEVAEGDLVASRNDETGEMQWKEVTVKFVFDDDRLTYSLTIKTESGEIESYEVTDNHPFNVIGEGWVDSIDLKPGMQIDSLDGQILTVVSLESLNQSPITYNIEVDGFHTYFVGELGAWVHNSCACGLEVTGPRGGRGSDTGEVNTSGQAIIKRDSGGYYSVDPNTGKQTRELSPFPDSGNHGHHSDPKFLGGDPKQKLTDLDPEDHRNLHNDMNDFLSDKTDDFGNDMRPRRGNSAEVIQENFTRDQCIDALCDFYDGPGAKYEDAAKDFFEQHPVE</sequence>
<evidence type="ECO:0000256" key="2">
    <source>
        <dbReference type="SAM" id="MobiDB-lite"/>
    </source>
</evidence>
<reference evidence="4 5" key="1">
    <citation type="submission" date="2018-06" db="EMBL/GenBank/DDBJ databases">
        <title>Genomic Encyclopedia of Type Strains, Phase IV (KMG-IV): sequencing the most valuable type-strain genomes for metagenomic binning, comparative biology and taxonomic classification.</title>
        <authorList>
            <person name="Goeker M."/>
        </authorList>
    </citation>
    <scope>NUCLEOTIDE SEQUENCE [LARGE SCALE GENOMIC DNA]</scope>
    <source>
        <strain evidence="4 5">DSM 24032</strain>
    </source>
</reference>
<keyword evidence="1" id="KW-0677">Repeat</keyword>
<evidence type="ECO:0000313" key="5">
    <source>
        <dbReference type="Proteomes" id="UP000253083"/>
    </source>
</evidence>
<dbReference type="SUPFAM" id="SSF51294">
    <property type="entry name" value="Hedgehog/intein (Hint) domain"/>
    <property type="match status" value="1"/>
</dbReference>
<proteinExistence type="predicted"/>
<dbReference type="InterPro" id="IPR022385">
    <property type="entry name" value="Rhs_assc_core"/>
</dbReference>
<feature type="compositionally biased region" description="Polar residues" evidence="2">
    <location>
        <begin position="2945"/>
        <end position="2955"/>
    </location>
</feature>
<dbReference type="Pfam" id="PF07591">
    <property type="entry name" value="PT-HINT"/>
    <property type="match status" value="1"/>
</dbReference>
<dbReference type="Gene3D" id="2.170.16.10">
    <property type="entry name" value="Hedgehog/Intein (Hint) domain"/>
    <property type="match status" value="1"/>
</dbReference>
<dbReference type="NCBIfam" id="TIGR01643">
    <property type="entry name" value="YD_repeat_2x"/>
    <property type="match status" value="11"/>
</dbReference>
<feature type="region of interest" description="Disordered" evidence="2">
    <location>
        <begin position="2934"/>
        <end position="2982"/>
    </location>
</feature>
<dbReference type="Proteomes" id="UP000253083">
    <property type="component" value="Unassembled WGS sequence"/>
</dbReference>
<dbReference type="InterPro" id="IPR031325">
    <property type="entry name" value="RHS_repeat"/>
</dbReference>
<dbReference type="CDD" id="cd00081">
    <property type="entry name" value="Hint"/>
    <property type="match status" value="1"/>
</dbReference>
<comment type="caution">
    <text evidence="4">The sequence shown here is derived from an EMBL/GenBank/DDBJ whole genome shotgun (WGS) entry which is preliminary data.</text>
</comment>
<keyword evidence="5" id="KW-1185">Reference proteome</keyword>
<feature type="compositionally biased region" description="Low complexity" evidence="2">
    <location>
        <begin position="2971"/>
        <end position="2982"/>
    </location>
</feature>
<feature type="region of interest" description="Disordered" evidence="2">
    <location>
        <begin position="3138"/>
        <end position="3157"/>
    </location>
</feature>
<dbReference type="RefSeq" id="WP_113955551.1">
    <property type="nucleotide sequence ID" value="NZ_QNRT01000006.1"/>
</dbReference>
<dbReference type="Pfam" id="PF25023">
    <property type="entry name" value="TEN_YD-shell"/>
    <property type="match status" value="2"/>
</dbReference>
<dbReference type="InterPro" id="IPR056823">
    <property type="entry name" value="TEN-like_YD-shell"/>
</dbReference>
<dbReference type="PANTHER" id="PTHR32305">
    <property type="match status" value="1"/>
</dbReference>
<protein>
    <submittedName>
        <fullName evidence="4">RHS repeat-associated protein</fullName>
    </submittedName>
</protein>